<dbReference type="Proteomes" id="UP001606301">
    <property type="component" value="Unassembled WGS sequence"/>
</dbReference>
<evidence type="ECO:0000259" key="5">
    <source>
        <dbReference type="PROSITE" id="PS50931"/>
    </source>
</evidence>
<dbReference type="Pfam" id="PF03466">
    <property type="entry name" value="LysR_substrate"/>
    <property type="match status" value="1"/>
</dbReference>
<dbReference type="Pfam" id="PF00126">
    <property type="entry name" value="HTH_1"/>
    <property type="match status" value="1"/>
</dbReference>
<evidence type="ECO:0000256" key="4">
    <source>
        <dbReference type="ARBA" id="ARBA00023163"/>
    </source>
</evidence>
<dbReference type="CDD" id="cd08422">
    <property type="entry name" value="PBP2_CrgA_like"/>
    <property type="match status" value="1"/>
</dbReference>
<dbReference type="InterPro" id="IPR036388">
    <property type="entry name" value="WH-like_DNA-bd_sf"/>
</dbReference>
<dbReference type="EMBL" id="JBIGHW010000001">
    <property type="protein sequence ID" value="MFG6439339.1"/>
    <property type="molecule type" value="Genomic_DNA"/>
</dbReference>
<dbReference type="InterPro" id="IPR036390">
    <property type="entry name" value="WH_DNA-bd_sf"/>
</dbReference>
<comment type="similarity">
    <text evidence="1">Belongs to the LysR transcriptional regulatory family.</text>
</comment>
<evidence type="ECO:0000313" key="7">
    <source>
        <dbReference type="Proteomes" id="UP001606301"/>
    </source>
</evidence>
<dbReference type="PANTHER" id="PTHR30537:SF5">
    <property type="entry name" value="HTH-TYPE TRANSCRIPTIONAL ACTIVATOR TTDR-RELATED"/>
    <property type="match status" value="1"/>
</dbReference>
<proteinExistence type="inferred from homology"/>
<dbReference type="RefSeq" id="WP_394394679.1">
    <property type="nucleotide sequence ID" value="NZ_JBIGHW010000001.1"/>
</dbReference>
<name>A0ABW7FC73_9BURK</name>
<dbReference type="Gene3D" id="3.40.190.290">
    <property type="match status" value="1"/>
</dbReference>
<evidence type="ECO:0000256" key="2">
    <source>
        <dbReference type="ARBA" id="ARBA00023015"/>
    </source>
</evidence>
<evidence type="ECO:0000256" key="3">
    <source>
        <dbReference type="ARBA" id="ARBA00023125"/>
    </source>
</evidence>
<keyword evidence="2" id="KW-0805">Transcription regulation</keyword>
<evidence type="ECO:0000313" key="6">
    <source>
        <dbReference type="EMBL" id="MFG6439339.1"/>
    </source>
</evidence>
<dbReference type="SUPFAM" id="SSF46785">
    <property type="entry name" value="Winged helix' DNA-binding domain"/>
    <property type="match status" value="1"/>
</dbReference>
<dbReference type="InterPro" id="IPR005119">
    <property type="entry name" value="LysR_subst-bd"/>
</dbReference>
<keyword evidence="3" id="KW-0238">DNA-binding</keyword>
<dbReference type="InterPro" id="IPR058163">
    <property type="entry name" value="LysR-type_TF_proteobact-type"/>
</dbReference>
<reference evidence="6 7" key="1">
    <citation type="submission" date="2024-08" db="EMBL/GenBank/DDBJ databases">
        <authorList>
            <person name="Lu H."/>
        </authorList>
    </citation>
    <scope>NUCLEOTIDE SEQUENCE [LARGE SCALE GENOMIC DNA]</scope>
    <source>
        <strain evidence="6 7">LKC17W</strain>
    </source>
</reference>
<dbReference type="PROSITE" id="PS50931">
    <property type="entry name" value="HTH_LYSR"/>
    <property type="match status" value="1"/>
</dbReference>
<organism evidence="6 7">
    <name type="scientific">Pelomonas margarita</name>
    <dbReference type="NCBI Taxonomy" id="3299031"/>
    <lineage>
        <taxon>Bacteria</taxon>
        <taxon>Pseudomonadati</taxon>
        <taxon>Pseudomonadota</taxon>
        <taxon>Betaproteobacteria</taxon>
        <taxon>Burkholderiales</taxon>
        <taxon>Sphaerotilaceae</taxon>
        <taxon>Roseateles</taxon>
    </lineage>
</organism>
<gene>
    <name evidence="6" type="ORF">ACG0Z3_01450</name>
</gene>
<feature type="domain" description="HTH lysR-type" evidence="5">
    <location>
        <begin position="1"/>
        <end position="59"/>
    </location>
</feature>
<comment type="caution">
    <text evidence="6">The sequence shown here is derived from an EMBL/GenBank/DDBJ whole genome shotgun (WGS) entry which is preliminary data.</text>
</comment>
<sequence>MHSLRGILNFTRAAELGSFAAAGRELGVSAVAVSQNISRLETALGVRLLARSTRALALTSEGEAFLAQCREPLAALDFACRSAHDDARLASGLVRASLVSPVAFLYLVPLLPVFFKRYPQIRLELELSEDSSPLIAKRFDVGIRVGAMQDADFVARALGPLRLPLCASPDYLAAHGVPADLDALSAPGHALLALQLSGQAQPVPFVLQARSDGARAVQLLPTAGRCRLACNDYRSLLHACTSGLGIAQLPQPLALASLRSGALRCVLPGHAPEGWQLFIHFPSRKQLPARVRAFVDFCIEHFGGHADLSADLAEFVPLA</sequence>
<dbReference type="InterPro" id="IPR000847">
    <property type="entry name" value="LysR_HTH_N"/>
</dbReference>
<keyword evidence="4" id="KW-0804">Transcription</keyword>
<dbReference type="Gene3D" id="1.10.10.10">
    <property type="entry name" value="Winged helix-like DNA-binding domain superfamily/Winged helix DNA-binding domain"/>
    <property type="match status" value="1"/>
</dbReference>
<dbReference type="PANTHER" id="PTHR30537">
    <property type="entry name" value="HTH-TYPE TRANSCRIPTIONAL REGULATOR"/>
    <property type="match status" value="1"/>
</dbReference>
<protein>
    <submittedName>
        <fullName evidence="6">LysR family transcriptional regulator</fullName>
    </submittedName>
</protein>
<dbReference type="SUPFAM" id="SSF53850">
    <property type="entry name" value="Periplasmic binding protein-like II"/>
    <property type="match status" value="1"/>
</dbReference>
<keyword evidence="7" id="KW-1185">Reference proteome</keyword>
<evidence type="ECO:0000256" key="1">
    <source>
        <dbReference type="ARBA" id="ARBA00009437"/>
    </source>
</evidence>
<accession>A0ABW7FC73</accession>